<keyword evidence="1" id="KW-0732">Signal</keyword>
<comment type="caution">
    <text evidence="2">The sequence shown here is derived from an EMBL/GenBank/DDBJ whole genome shotgun (WGS) entry which is preliminary data.</text>
</comment>
<dbReference type="Proteomes" id="UP000756346">
    <property type="component" value="Unassembled WGS sequence"/>
</dbReference>
<dbReference type="AlphaFoldDB" id="A0A9P8Y1I7"/>
<organism evidence="2 3">
    <name type="scientific">Microdochium trichocladiopsis</name>
    <dbReference type="NCBI Taxonomy" id="1682393"/>
    <lineage>
        <taxon>Eukaryota</taxon>
        <taxon>Fungi</taxon>
        <taxon>Dikarya</taxon>
        <taxon>Ascomycota</taxon>
        <taxon>Pezizomycotina</taxon>
        <taxon>Sordariomycetes</taxon>
        <taxon>Xylariomycetidae</taxon>
        <taxon>Xylariales</taxon>
        <taxon>Microdochiaceae</taxon>
        <taxon>Microdochium</taxon>
    </lineage>
</organism>
<name>A0A9P8Y1I7_9PEZI</name>
<proteinExistence type="predicted"/>
<dbReference type="RefSeq" id="XP_046009983.1">
    <property type="nucleotide sequence ID" value="XM_046158963.1"/>
</dbReference>
<dbReference type="GeneID" id="70188509"/>
<reference evidence="2" key="1">
    <citation type="journal article" date="2021" name="Nat. Commun.">
        <title>Genetic determinants of endophytism in the Arabidopsis root mycobiome.</title>
        <authorList>
            <person name="Mesny F."/>
            <person name="Miyauchi S."/>
            <person name="Thiergart T."/>
            <person name="Pickel B."/>
            <person name="Atanasova L."/>
            <person name="Karlsson M."/>
            <person name="Huettel B."/>
            <person name="Barry K.W."/>
            <person name="Haridas S."/>
            <person name="Chen C."/>
            <person name="Bauer D."/>
            <person name="Andreopoulos W."/>
            <person name="Pangilinan J."/>
            <person name="LaButti K."/>
            <person name="Riley R."/>
            <person name="Lipzen A."/>
            <person name="Clum A."/>
            <person name="Drula E."/>
            <person name="Henrissat B."/>
            <person name="Kohler A."/>
            <person name="Grigoriev I.V."/>
            <person name="Martin F.M."/>
            <person name="Hacquard S."/>
        </authorList>
    </citation>
    <scope>NUCLEOTIDE SEQUENCE</scope>
    <source>
        <strain evidence="2">MPI-CAGE-CH-0230</strain>
    </source>
</reference>
<dbReference type="EMBL" id="JAGTJQ010000007">
    <property type="protein sequence ID" value="KAH7027184.1"/>
    <property type="molecule type" value="Genomic_DNA"/>
</dbReference>
<accession>A0A9P8Y1I7</accession>
<feature type="signal peptide" evidence="1">
    <location>
        <begin position="1"/>
        <end position="18"/>
    </location>
</feature>
<protein>
    <submittedName>
        <fullName evidence="2">Uncharacterized protein</fullName>
    </submittedName>
</protein>
<evidence type="ECO:0000256" key="1">
    <source>
        <dbReference type="SAM" id="SignalP"/>
    </source>
</evidence>
<evidence type="ECO:0000313" key="2">
    <source>
        <dbReference type="EMBL" id="KAH7027184.1"/>
    </source>
</evidence>
<evidence type="ECO:0000313" key="3">
    <source>
        <dbReference type="Proteomes" id="UP000756346"/>
    </source>
</evidence>
<feature type="chain" id="PRO_5040349553" evidence="1">
    <location>
        <begin position="19"/>
        <end position="143"/>
    </location>
</feature>
<keyword evidence="3" id="KW-1185">Reference proteome</keyword>
<gene>
    <name evidence="2" type="ORF">B0I36DRAFT_364426</name>
</gene>
<sequence length="143" mass="15436">MQLINILTVALLPLSVLALPSAVEAVAARDVEEYAVPIPVDEIEADGIEERDNNPKKIFARAQNCRVTGSGTVNCRACADTACQVTHYVYGGSLYNWRCAITGERVVIGGVGDSVWYREYSTGCFTSGHYLPSSCRPGSCEES</sequence>